<dbReference type="PANTHER" id="PTHR30528:SF0">
    <property type="entry name" value="CYTOPLASMIC PROTEIN"/>
    <property type="match status" value="1"/>
</dbReference>
<dbReference type="EMBL" id="CAFBQH010000008">
    <property type="protein sequence ID" value="CAB5045150.1"/>
    <property type="molecule type" value="Genomic_DNA"/>
</dbReference>
<dbReference type="AlphaFoldDB" id="A0A6J6AEI8"/>
<dbReference type="PANTHER" id="PTHR30528">
    <property type="entry name" value="CYTOPLASMIC PROTEIN"/>
    <property type="match status" value="1"/>
</dbReference>
<protein>
    <submittedName>
        <fullName evidence="1">Unannotated protein</fullName>
    </submittedName>
</protein>
<dbReference type="InterPro" id="IPR009351">
    <property type="entry name" value="AlkZ-like"/>
</dbReference>
<evidence type="ECO:0000313" key="1">
    <source>
        <dbReference type="EMBL" id="CAB4367239.1"/>
    </source>
</evidence>
<dbReference type="Pfam" id="PF06224">
    <property type="entry name" value="AlkZ-like"/>
    <property type="match status" value="1"/>
</dbReference>
<dbReference type="EMBL" id="CAETWZ010000001">
    <property type="protein sequence ID" value="CAB4367239.1"/>
    <property type="molecule type" value="Genomic_DNA"/>
</dbReference>
<evidence type="ECO:0000313" key="4">
    <source>
        <dbReference type="EMBL" id="CAB5045150.1"/>
    </source>
</evidence>
<name>A0A6J6AEI8_9ZZZZ</name>
<accession>A0A6J6AEI8</accession>
<evidence type="ECO:0000313" key="2">
    <source>
        <dbReference type="EMBL" id="CAB4688233.1"/>
    </source>
</evidence>
<sequence>MSRSQSPTEISLSSARRIALAAQGFDTPRPTGRIDRRHLRRVMNSVGLIQIDSVNVLVRSQEMPLFSRLGNHPRSLIPDATADGELFEYWCHEASHLPVEMHPLIRWRMEEARNGSMWPGLRRIAKEKPKLVKEIRDRIYNDGPIVAGDVRTRTGPKGSWWDWDDGKAILEYLFWTGEITAQRRSSDFARVYHAPHDVLSKKTLNAPTPTQGEARREMLLLAARSVGVGTASDLFDYHRQKPQQAKPYLAELVEEGLLEQVRVEGWRDVAYMLPNTKRPREVNVRALVSPFDSLVWCRPRIERLFDFHYRIEIYVPAPKRIYGYYVLPFVLGDRIVARVDLKADRHAGELVVPGAFSEEGVDVKHVVSELMLELREMATWLGLDTVRIGAHGDLATPLAKQNRQK</sequence>
<reference evidence="1" key="1">
    <citation type="submission" date="2020-05" db="EMBL/GenBank/DDBJ databases">
        <authorList>
            <person name="Chiriac C."/>
            <person name="Salcher M."/>
            <person name="Ghai R."/>
            <person name="Kavagutti S V."/>
        </authorList>
    </citation>
    <scope>NUCLEOTIDE SEQUENCE</scope>
</reference>
<organism evidence="1">
    <name type="scientific">freshwater metagenome</name>
    <dbReference type="NCBI Taxonomy" id="449393"/>
    <lineage>
        <taxon>unclassified sequences</taxon>
        <taxon>metagenomes</taxon>
        <taxon>ecological metagenomes</taxon>
    </lineage>
</organism>
<gene>
    <name evidence="2" type="ORF">UFOPK2334_01579</name>
    <name evidence="3" type="ORF">UFOPK2870_00446</name>
    <name evidence="1" type="ORF">UFOPK4179_00018</name>
    <name evidence="4" type="ORF">UFOPK4293_00224</name>
</gene>
<dbReference type="EMBL" id="CAEZZL010000021">
    <property type="protein sequence ID" value="CAB4757758.1"/>
    <property type="molecule type" value="Genomic_DNA"/>
</dbReference>
<dbReference type="EMBL" id="CAEZXA010000204">
    <property type="protein sequence ID" value="CAB4688233.1"/>
    <property type="molecule type" value="Genomic_DNA"/>
</dbReference>
<proteinExistence type="predicted"/>
<evidence type="ECO:0000313" key="3">
    <source>
        <dbReference type="EMBL" id="CAB4757758.1"/>
    </source>
</evidence>